<keyword evidence="1" id="KW-1133">Transmembrane helix</keyword>
<dbReference type="AlphaFoldDB" id="A0A9W6T1S6"/>
<reference evidence="2" key="1">
    <citation type="submission" date="2023-04" db="EMBL/GenBank/DDBJ databases">
        <title>Ambrosiozyma monospora NBRC 1965.</title>
        <authorList>
            <person name="Ichikawa N."/>
            <person name="Sato H."/>
            <person name="Tonouchi N."/>
        </authorList>
    </citation>
    <scope>NUCLEOTIDE SEQUENCE</scope>
    <source>
        <strain evidence="2">NBRC 1965</strain>
    </source>
</reference>
<accession>A0A9W6T1S6</accession>
<organism evidence="2 3">
    <name type="scientific">Ambrosiozyma monospora</name>
    <name type="common">Yeast</name>
    <name type="synonym">Endomycopsis monosporus</name>
    <dbReference type="NCBI Taxonomy" id="43982"/>
    <lineage>
        <taxon>Eukaryota</taxon>
        <taxon>Fungi</taxon>
        <taxon>Dikarya</taxon>
        <taxon>Ascomycota</taxon>
        <taxon>Saccharomycotina</taxon>
        <taxon>Pichiomycetes</taxon>
        <taxon>Pichiales</taxon>
        <taxon>Pichiaceae</taxon>
        <taxon>Ambrosiozyma</taxon>
    </lineage>
</organism>
<proteinExistence type="predicted"/>
<keyword evidence="3" id="KW-1185">Reference proteome</keyword>
<protein>
    <submittedName>
        <fullName evidence="2">Unnamed protein product</fullName>
    </submittedName>
</protein>
<dbReference type="Proteomes" id="UP001165063">
    <property type="component" value="Unassembled WGS sequence"/>
</dbReference>
<feature type="transmembrane region" description="Helical" evidence="1">
    <location>
        <begin position="44"/>
        <end position="66"/>
    </location>
</feature>
<evidence type="ECO:0000313" key="2">
    <source>
        <dbReference type="EMBL" id="GME72515.1"/>
    </source>
</evidence>
<sequence>MKMGMNQWTLKHMQCHRIHEPNLEVLEVVEQVEEEVSVVAEEEVVHVVVFVIPGLNVTIVVVLVTWRETVPVEIKGCSVTNVVGLVT</sequence>
<name>A0A9W6T1S6_AMBMO</name>
<gene>
    <name evidence="2" type="ORF">Amon01_000934400</name>
</gene>
<dbReference type="EMBL" id="BSXU01010573">
    <property type="protein sequence ID" value="GME72515.1"/>
    <property type="molecule type" value="Genomic_DNA"/>
</dbReference>
<evidence type="ECO:0000313" key="3">
    <source>
        <dbReference type="Proteomes" id="UP001165063"/>
    </source>
</evidence>
<keyword evidence="1" id="KW-0812">Transmembrane</keyword>
<evidence type="ECO:0000256" key="1">
    <source>
        <dbReference type="SAM" id="Phobius"/>
    </source>
</evidence>
<keyword evidence="1" id="KW-0472">Membrane</keyword>
<comment type="caution">
    <text evidence="2">The sequence shown here is derived from an EMBL/GenBank/DDBJ whole genome shotgun (WGS) entry which is preliminary data.</text>
</comment>